<dbReference type="Proteomes" id="UP000066737">
    <property type="component" value="Chromosome I"/>
</dbReference>
<gene>
    <name evidence="2" type="ORF">HHUB_1888</name>
</gene>
<evidence type="ECO:0000313" key="2">
    <source>
        <dbReference type="EMBL" id="CQH52803.1"/>
    </source>
</evidence>
<proteinExistence type="predicted"/>
<name>A0A0U5H3U8_9EURY</name>
<evidence type="ECO:0000313" key="3">
    <source>
        <dbReference type="Proteomes" id="UP000066737"/>
    </source>
</evidence>
<dbReference type="EMBL" id="LN831302">
    <property type="protein sequence ID" value="CQH52803.1"/>
    <property type="molecule type" value="Genomic_DNA"/>
</dbReference>
<dbReference type="GeneID" id="91109365"/>
<reference evidence="3" key="1">
    <citation type="journal article" date="2016" name="Environ. Microbiol.">
        <title>The complete genome of a viable archaeum isolated from 123-million-year-old rock salt.</title>
        <authorList>
            <person name="Jaakkola S.T."/>
            <person name="Pfeiffer F."/>
            <person name="Ravantti J.J."/>
            <person name="Guo Q."/>
            <person name="Liu Y."/>
            <person name="Chen X."/>
            <person name="Ma H."/>
            <person name="Yang C."/>
            <person name="Oksanen H.M."/>
            <person name="Bamford D.H."/>
        </authorList>
    </citation>
    <scope>NUCLEOTIDE SEQUENCE</scope>
    <source>
        <strain evidence="3">JI20-1</strain>
    </source>
</reference>
<dbReference type="AlphaFoldDB" id="A0A0U5H3U8"/>
<feature type="compositionally biased region" description="Basic and acidic residues" evidence="1">
    <location>
        <begin position="34"/>
        <end position="43"/>
    </location>
</feature>
<organism evidence="2 3">
    <name type="scientific">Halobacterium hubeiense</name>
    <dbReference type="NCBI Taxonomy" id="1407499"/>
    <lineage>
        <taxon>Archaea</taxon>
        <taxon>Methanobacteriati</taxon>
        <taxon>Methanobacteriota</taxon>
        <taxon>Stenosarchaea group</taxon>
        <taxon>Halobacteria</taxon>
        <taxon>Halobacteriales</taxon>
        <taxon>Halobacteriaceae</taxon>
        <taxon>Halobacterium</taxon>
    </lineage>
</organism>
<dbReference type="RefSeq" id="WP_256943874.1">
    <property type="nucleotide sequence ID" value="NZ_CEML01000002.1"/>
</dbReference>
<accession>A0A0U5H3U8</accession>
<keyword evidence="3" id="KW-1185">Reference proteome</keyword>
<feature type="region of interest" description="Disordered" evidence="1">
    <location>
        <begin position="1"/>
        <end position="43"/>
    </location>
</feature>
<sequence>MAHKESGWKPKGRAMQYKGEDVTDHAVAPGEINDAEKEPSDDE</sequence>
<protein>
    <submittedName>
        <fullName evidence="2">Uncharacterized protein</fullName>
    </submittedName>
</protein>
<dbReference type="KEGG" id="hhb:Hhub_1888"/>
<dbReference type="STRING" id="1407499.HHUB_1888"/>
<evidence type="ECO:0000256" key="1">
    <source>
        <dbReference type="SAM" id="MobiDB-lite"/>
    </source>
</evidence>